<feature type="domain" description="PIG-P" evidence="9">
    <location>
        <begin position="8"/>
        <end position="143"/>
    </location>
</feature>
<keyword evidence="6 7" id="KW-0472">Membrane</keyword>
<keyword evidence="3 7" id="KW-0337">GPI-anchor biosynthesis</keyword>
<dbReference type="OMA" id="RYWIICI"/>
<dbReference type="UniPathway" id="UPA00196"/>
<dbReference type="GO" id="GO:0005789">
    <property type="term" value="C:endoplasmic reticulum membrane"/>
    <property type="evidence" value="ECO:0007669"/>
    <property type="project" value="UniProtKB-SubCell"/>
</dbReference>
<feature type="transmembrane region" description="Helical" evidence="8">
    <location>
        <begin position="64"/>
        <end position="87"/>
    </location>
</feature>
<evidence type="ECO:0000313" key="10">
    <source>
        <dbReference type="EMBL" id="CAR24785.1"/>
    </source>
</evidence>
<gene>
    <name evidence="10" type="ordered locus">KLTH0G04268g</name>
</gene>
<dbReference type="GO" id="GO:0017176">
    <property type="term" value="F:phosphatidylinositol N-acetylglucosaminyltransferase activity"/>
    <property type="evidence" value="ECO:0007669"/>
    <property type="project" value="UniProtKB-UniRule"/>
</dbReference>
<dbReference type="Pfam" id="PF08510">
    <property type="entry name" value="PIG-P"/>
    <property type="match status" value="1"/>
</dbReference>
<dbReference type="PANTHER" id="PTHR46346">
    <property type="entry name" value="PHOSPHATIDYLINOSITOL N-ACETYLGLUCOSAMINYLTRANSFERASE SUBUNIT P"/>
    <property type="match status" value="1"/>
</dbReference>
<dbReference type="AlphaFoldDB" id="C5DLX4"/>
<dbReference type="Proteomes" id="UP000002036">
    <property type="component" value="Chromosome G"/>
</dbReference>
<comment type="function">
    <text evidence="7">Part of the complex catalyzing the transfer of N-acetylglucosamine from UDP-N-acetylglucosamine to phosphatidylinositol, the first step of GPI biosynthesis.</text>
</comment>
<evidence type="ECO:0000313" key="11">
    <source>
        <dbReference type="Proteomes" id="UP000002036"/>
    </source>
</evidence>
<dbReference type="FunCoup" id="C5DLX4">
    <property type="interactions" value="51"/>
</dbReference>
<keyword evidence="11" id="KW-1185">Reference proteome</keyword>
<keyword evidence="7" id="KW-0808">Transferase</keyword>
<dbReference type="EMBL" id="CU928171">
    <property type="protein sequence ID" value="CAR24785.1"/>
    <property type="molecule type" value="Genomic_DNA"/>
</dbReference>
<sequence length="146" mass="16993">MVKGVPRREYFGFSQFIFTTCILLLTFVWSLAPTLSAFKTEDASIRNEIITFTQELVGLLPQRYWIIVFECVVLMAMLFTYLGLWMYNEDVLTAPLDDMRTITDSRANVVKFASHQEFLDKYAFRESSGVMDLPITEVCRVLYEKD</sequence>
<dbReference type="STRING" id="559295.C5DLX4"/>
<evidence type="ECO:0000256" key="1">
    <source>
        <dbReference type="ARBA" id="ARBA00004141"/>
    </source>
</evidence>
<dbReference type="eggNOG" id="KOG2257">
    <property type="taxonomic scope" value="Eukaryota"/>
</dbReference>
<evidence type="ECO:0000259" key="9">
    <source>
        <dbReference type="Pfam" id="PF08510"/>
    </source>
</evidence>
<dbReference type="HOGENOM" id="CLU_081616_4_0_1"/>
<organism evidence="10 11">
    <name type="scientific">Lachancea thermotolerans (strain ATCC 56472 / CBS 6340 / NRRL Y-8284)</name>
    <name type="common">Yeast</name>
    <name type="synonym">Kluyveromyces thermotolerans</name>
    <dbReference type="NCBI Taxonomy" id="559295"/>
    <lineage>
        <taxon>Eukaryota</taxon>
        <taxon>Fungi</taxon>
        <taxon>Dikarya</taxon>
        <taxon>Ascomycota</taxon>
        <taxon>Saccharomycotina</taxon>
        <taxon>Saccharomycetes</taxon>
        <taxon>Saccharomycetales</taxon>
        <taxon>Saccharomycetaceae</taxon>
        <taxon>Lachancea</taxon>
    </lineage>
</organism>
<dbReference type="InterPro" id="IPR016542">
    <property type="entry name" value="PIG-P_GPI19"/>
</dbReference>
<evidence type="ECO:0000256" key="5">
    <source>
        <dbReference type="ARBA" id="ARBA00022989"/>
    </source>
</evidence>
<keyword evidence="4 8" id="KW-0812">Transmembrane</keyword>
<comment type="catalytic activity">
    <reaction evidence="7">
        <text>a 1,2-diacyl-sn-glycero-3-phospho-(1D-myo-inositol) + UDP-N-acetyl-alpha-D-glucosamine = a 6-(N-acetyl-alpha-D-glucosaminyl)-1-(1,2-diacyl-sn-glycero-3-phospho)-1D-myo-inositol + UDP + H(+)</text>
        <dbReference type="Rhea" id="RHEA:14789"/>
        <dbReference type="ChEBI" id="CHEBI:15378"/>
        <dbReference type="ChEBI" id="CHEBI:57265"/>
        <dbReference type="ChEBI" id="CHEBI:57705"/>
        <dbReference type="ChEBI" id="CHEBI:57880"/>
        <dbReference type="ChEBI" id="CHEBI:58223"/>
        <dbReference type="EC" id="2.4.1.198"/>
    </reaction>
</comment>
<dbReference type="OrthoDB" id="690928at2759"/>
<feature type="transmembrane region" description="Helical" evidence="8">
    <location>
        <begin position="12"/>
        <end position="32"/>
    </location>
</feature>
<evidence type="ECO:0000256" key="3">
    <source>
        <dbReference type="ARBA" id="ARBA00022502"/>
    </source>
</evidence>
<name>C5DLX4_LACTC</name>
<evidence type="ECO:0000256" key="4">
    <source>
        <dbReference type="ARBA" id="ARBA00022692"/>
    </source>
</evidence>
<reference evidence="10 11" key="1">
    <citation type="journal article" date="2009" name="Genome Res.">
        <title>Comparative genomics of protoploid Saccharomycetaceae.</title>
        <authorList>
            <consortium name="The Genolevures Consortium"/>
            <person name="Souciet J.-L."/>
            <person name="Dujon B."/>
            <person name="Gaillardin C."/>
            <person name="Johnston M."/>
            <person name="Baret P.V."/>
            <person name="Cliften P."/>
            <person name="Sherman D.J."/>
            <person name="Weissenbach J."/>
            <person name="Westhof E."/>
            <person name="Wincker P."/>
            <person name="Jubin C."/>
            <person name="Poulain J."/>
            <person name="Barbe V."/>
            <person name="Segurens B."/>
            <person name="Artiguenave F."/>
            <person name="Anthouard V."/>
            <person name="Vacherie B."/>
            <person name="Val M.-E."/>
            <person name="Fulton R.S."/>
            <person name="Minx P."/>
            <person name="Wilson R."/>
            <person name="Durrens P."/>
            <person name="Jean G."/>
            <person name="Marck C."/>
            <person name="Martin T."/>
            <person name="Nikolski M."/>
            <person name="Rolland T."/>
            <person name="Seret M.-L."/>
            <person name="Casaregola S."/>
            <person name="Despons L."/>
            <person name="Fairhead C."/>
            <person name="Fischer G."/>
            <person name="Lafontaine I."/>
            <person name="Leh V."/>
            <person name="Lemaire M."/>
            <person name="de Montigny J."/>
            <person name="Neuveglise C."/>
            <person name="Thierry A."/>
            <person name="Blanc-Lenfle I."/>
            <person name="Bleykasten C."/>
            <person name="Diffels J."/>
            <person name="Fritsch E."/>
            <person name="Frangeul L."/>
            <person name="Goeffon A."/>
            <person name="Jauniaux N."/>
            <person name="Kachouri-Lafond R."/>
            <person name="Payen C."/>
            <person name="Potier S."/>
            <person name="Pribylova L."/>
            <person name="Ozanne C."/>
            <person name="Richard G.-F."/>
            <person name="Sacerdot C."/>
            <person name="Straub M.-L."/>
            <person name="Talla E."/>
        </authorList>
    </citation>
    <scope>NUCLEOTIDE SEQUENCE [LARGE SCALE GENOMIC DNA]</scope>
    <source>
        <strain evidence="11">ATCC 56472 / CBS 6340 / NRRL Y-8284</strain>
    </source>
</reference>
<evidence type="ECO:0000256" key="7">
    <source>
        <dbReference type="PIRNR" id="PIRNR008765"/>
    </source>
</evidence>
<protein>
    <recommendedName>
        <fullName evidence="7">Phosphatidylinositol N-acetylglucosaminyltransferase subunit GPI19</fullName>
        <ecNumber evidence="7">2.4.1.198</ecNumber>
    </recommendedName>
</protein>
<keyword evidence="5 8" id="KW-1133">Transmembrane helix</keyword>
<dbReference type="InterPro" id="IPR052263">
    <property type="entry name" value="GPI_Anchor_Biosynth"/>
</dbReference>
<proteinExistence type="inferred from homology"/>
<evidence type="ECO:0000256" key="8">
    <source>
        <dbReference type="SAM" id="Phobius"/>
    </source>
</evidence>
<dbReference type="KEGG" id="lth:KLTH0G04268g"/>
<dbReference type="GO" id="GO:0006506">
    <property type="term" value="P:GPI anchor biosynthetic process"/>
    <property type="evidence" value="ECO:0007669"/>
    <property type="project" value="UniProtKB-UniPathway"/>
</dbReference>
<dbReference type="RefSeq" id="XP_002555222.1">
    <property type="nucleotide sequence ID" value="XM_002555176.1"/>
</dbReference>
<dbReference type="PIRSF" id="PIRSF008765">
    <property type="entry name" value="PIG-P_GPI19"/>
    <property type="match status" value="1"/>
</dbReference>
<comment type="subcellular location">
    <subcellularLocation>
        <location evidence="7">Endoplasmic reticulum membrane</location>
    </subcellularLocation>
    <subcellularLocation>
        <location evidence="1">Membrane</location>
        <topology evidence="1">Multi-pass membrane protein</topology>
    </subcellularLocation>
</comment>
<comment type="similarity">
    <text evidence="7">Belongs to the GPI19 family.</text>
</comment>
<dbReference type="InterPro" id="IPR013717">
    <property type="entry name" value="PIG-P"/>
</dbReference>
<keyword evidence="7" id="KW-0256">Endoplasmic reticulum</keyword>
<accession>C5DLX4</accession>
<dbReference type="InParanoid" id="C5DLX4"/>
<comment type="subunit">
    <text evidence="7">Component of the phosphatidylinositol N-acetylglucosaminyltransferase (GPI-GlcNAc transferase) complex.</text>
</comment>
<evidence type="ECO:0000256" key="2">
    <source>
        <dbReference type="ARBA" id="ARBA00004687"/>
    </source>
</evidence>
<evidence type="ECO:0000256" key="6">
    <source>
        <dbReference type="ARBA" id="ARBA00023136"/>
    </source>
</evidence>
<comment type="pathway">
    <text evidence="2 7">Glycolipid biosynthesis; glycosylphosphatidylinositol-anchor biosynthesis.</text>
</comment>
<dbReference type="GeneID" id="8293488"/>
<dbReference type="EC" id="2.4.1.198" evidence="7"/>
<dbReference type="PANTHER" id="PTHR46346:SF1">
    <property type="entry name" value="PHOSPHATIDYLINOSITOL N-ACETYLGLUCOSAMINYLTRANSFERASE SUBUNIT P"/>
    <property type="match status" value="1"/>
</dbReference>